<dbReference type="Proteomes" id="UP000789901">
    <property type="component" value="Unassembled WGS sequence"/>
</dbReference>
<evidence type="ECO:0000256" key="5">
    <source>
        <dbReference type="ARBA" id="ARBA00022842"/>
    </source>
</evidence>
<evidence type="ECO:0000256" key="3">
    <source>
        <dbReference type="ARBA" id="ARBA00022723"/>
    </source>
</evidence>
<accession>A0ABN7VB70</accession>
<reference evidence="6 7" key="1">
    <citation type="submission" date="2021-06" db="EMBL/GenBank/DDBJ databases">
        <authorList>
            <person name="Kallberg Y."/>
            <person name="Tangrot J."/>
            <person name="Rosling A."/>
        </authorList>
    </citation>
    <scope>NUCLEOTIDE SEQUENCE [LARGE SCALE GENOMIC DNA]</scope>
    <source>
        <strain evidence="6 7">120-4 pot B 10/14</strain>
    </source>
</reference>
<dbReference type="PANTHER" id="PTHR43200">
    <property type="entry name" value="PHOSPHATASE"/>
    <property type="match status" value="1"/>
</dbReference>
<evidence type="ECO:0000256" key="1">
    <source>
        <dbReference type="ARBA" id="ARBA00001946"/>
    </source>
</evidence>
<keyword evidence="7" id="KW-1185">Reference proteome</keyword>
<dbReference type="PANTHER" id="PTHR43200:SF6">
    <property type="entry name" value="3'(2'),5'-BISPHOSPHATE NUCLEOTIDASE"/>
    <property type="match status" value="1"/>
</dbReference>
<evidence type="ECO:0000313" key="7">
    <source>
        <dbReference type="Proteomes" id="UP000789901"/>
    </source>
</evidence>
<sequence length="103" mass="11672">MDSMCEYCIVARGGADIYPKLLPVDFEVPVWDHAPRYFLVKEAGGTASDIDNKPLDITLGRKLKANRGVVVANGKKKTKKRWIRQNYLINNALDCLLMVLIFF</sequence>
<comment type="similarity">
    <text evidence="2">Belongs to the inositol monophosphatase superfamily.</text>
</comment>
<proteinExistence type="inferred from homology"/>
<dbReference type="Pfam" id="PF00459">
    <property type="entry name" value="Inositol_P"/>
    <property type="match status" value="1"/>
</dbReference>
<gene>
    <name evidence="6" type="ORF">GMARGA_LOCUS16634</name>
</gene>
<evidence type="ECO:0000256" key="4">
    <source>
        <dbReference type="ARBA" id="ARBA00022801"/>
    </source>
</evidence>
<dbReference type="InterPro" id="IPR000760">
    <property type="entry name" value="Inositol_monophosphatase-like"/>
</dbReference>
<keyword evidence="5" id="KW-0460">Magnesium</keyword>
<keyword evidence="4" id="KW-0378">Hydrolase</keyword>
<comment type="cofactor">
    <cofactor evidence="1">
        <name>Mg(2+)</name>
        <dbReference type="ChEBI" id="CHEBI:18420"/>
    </cofactor>
</comment>
<organism evidence="6 7">
    <name type="scientific">Gigaspora margarita</name>
    <dbReference type="NCBI Taxonomy" id="4874"/>
    <lineage>
        <taxon>Eukaryota</taxon>
        <taxon>Fungi</taxon>
        <taxon>Fungi incertae sedis</taxon>
        <taxon>Mucoromycota</taxon>
        <taxon>Glomeromycotina</taxon>
        <taxon>Glomeromycetes</taxon>
        <taxon>Diversisporales</taxon>
        <taxon>Gigasporaceae</taxon>
        <taxon>Gigaspora</taxon>
    </lineage>
</organism>
<keyword evidence="3" id="KW-0479">Metal-binding</keyword>
<evidence type="ECO:0000256" key="2">
    <source>
        <dbReference type="ARBA" id="ARBA00009759"/>
    </source>
</evidence>
<protein>
    <submittedName>
        <fullName evidence="6">2290_t:CDS:1</fullName>
    </submittedName>
</protein>
<dbReference type="InterPro" id="IPR051090">
    <property type="entry name" value="Inositol_monoP_superfamily"/>
</dbReference>
<dbReference type="Gene3D" id="3.40.190.80">
    <property type="match status" value="1"/>
</dbReference>
<dbReference type="EMBL" id="CAJVQB010012152">
    <property type="protein sequence ID" value="CAG8753196.1"/>
    <property type="molecule type" value="Genomic_DNA"/>
</dbReference>
<dbReference type="SUPFAM" id="SSF56655">
    <property type="entry name" value="Carbohydrate phosphatase"/>
    <property type="match status" value="1"/>
</dbReference>
<comment type="caution">
    <text evidence="6">The sequence shown here is derived from an EMBL/GenBank/DDBJ whole genome shotgun (WGS) entry which is preliminary data.</text>
</comment>
<name>A0ABN7VB70_GIGMA</name>
<evidence type="ECO:0000313" key="6">
    <source>
        <dbReference type="EMBL" id="CAG8753196.1"/>
    </source>
</evidence>